<comment type="caution">
    <text evidence="10">The sequence shown here is derived from an EMBL/GenBank/DDBJ whole genome shotgun (WGS) entry which is preliminary data.</text>
</comment>
<feature type="region of interest" description="Disordered" evidence="8">
    <location>
        <begin position="246"/>
        <end position="280"/>
    </location>
</feature>
<feature type="compositionally biased region" description="Polar residues" evidence="8">
    <location>
        <begin position="1002"/>
        <end position="1028"/>
    </location>
</feature>
<dbReference type="InterPro" id="IPR036881">
    <property type="entry name" value="Glyco_hydro_3_C_sf"/>
</dbReference>
<dbReference type="Gene3D" id="3.40.630.30">
    <property type="match status" value="1"/>
</dbReference>
<evidence type="ECO:0000256" key="2">
    <source>
        <dbReference type="ARBA" id="ARBA00022801"/>
    </source>
</evidence>
<dbReference type="GO" id="GO:0005975">
    <property type="term" value="P:carbohydrate metabolic process"/>
    <property type="evidence" value="ECO:0007669"/>
    <property type="project" value="InterPro"/>
</dbReference>
<organism evidence="10 11">
    <name type="scientific">Talaromyces pinophilus</name>
    <name type="common">Penicillium pinophilum</name>
    <dbReference type="NCBI Taxonomy" id="128442"/>
    <lineage>
        <taxon>Eukaryota</taxon>
        <taxon>Fungi</taxon>
        <taxon>Dikarya</taxon>
        <taxon>Ascomycota</taxon>
        <taxon>Pezizomycotina</taxon>
        <taxon>Eurotiomycetes</taxon>
        <taxon>Eurotiomycetidae</taxon>
        <taxon>Eurotiales</taxon>
        <taxon>Trichocomaceae</taxon>
        <taxon>Talaromyces</taxon>
        <taxon>Talaromyces sect. Talaromyces</taxon>
    </lineage>
</organism>
<feature type="compositionally biased region" description="Low complexity" evidence="8">
    <location>
        <begin position="268"/>
        <end position="278"/>
    </location>
</feature>
<feature type="region of interest" description="Disordered" evidence="8">
    <location>
        <begin position="874"/>
        <end position="901"/>
    </location>
</feature>
<dbReference type="GO" id="GO:0004553">
    <property type="term" value="F:hydrolase activity, hydrolyzing O-glycosyl compounds"/>
    <property type="evidence" value="ECO:0007669"/>
    <property type="project" value="InterPro"/>
</dbReference>
<dbReference type="Proteomes" id="UP000053095">
    <property type="component" value="Unassembled WGS sequence"/>
</dbReference>
<dbReference type="SUPFAM" id="SSF55729">
    <property type="entry name" value="Acyl-CoA N-acyltransferases (Nat)"/>
    <property type="match status" value="1"/>
</dbReference>
<name>A0A6V8H2N4_TALPI</name>
<dbReference type="PANTHER" id="PTHR30480:SF8">
    <property type="entry name" value="PUTATIVE (AFU_ORTHOLOGUE AFUA_8G04060)-RELATED"/>
    <property type="match status" value="1"/>
</dbReference>
<dbReference type="InterPro" id="IPR050226">
    <property type="entry name" value="NagZ_Beta-hexosaminidase"/>
</dbReference>
<evidence type="ECO:0000256" key="6">
    <source>
        <dbReference type="ARBA" id="ARBA00023295"/>
    </source>
</evidence>
<evidence type="ECO:0000256" key="7">
    <source>
        <dbReference type="PROSITE-ProRule" id="PRU00850"/>
    </source>
</evidence>
<proteinExistence type="inferred from homology"/>
<keyword evidence="2" id="KW-0378">Hydrolase</keyword>
<keyword evidence="4" id="KW-0325">Glycoprotein</keyword>
<feature type="compositionally biased region" description="Low complexity" evidence="8">
    <location>
        <begin position="884"/>
        <end position="899"/>
    </location>
</feature>
<dbReference type="GO" id="GO:0003677">
    <property type="term" value="F:DNA binding"/>
    <property type="evidence" value="ECO:0007669"/>
    <property type="project" value="UniProtKB-KW"/>
</dbReference>
<comment type="similarity">
    <text evidence="1">Belongs to the glycosyl hydrolase 3 family.</text>
</comment>
<evidence type="ECO:0000256" key="8">
    <source>
        <dbReference type="SAM" id="MobiDB-lite"/>
    </source>
</evidence>
<evidence type="ECO:0000256" key="5">
    <source>
        <dbReference type="ARBA" id="ARBA00023277"/>
    </source>
</evidence>
<dbReference type="GO" id="GO:0009254">
    <property type="term" value="P:peptidoglycan turnover"/>
    <property type="evidence" value="ECO:0007669"/>
    <property type="project" value="TreeGrafter"/>
</dbReference>
<keyword evidence="3 7" id="KW-0238">DNA-binding</keyword>
<dbReference type="SUPFAM" id="SSF51445">
    <property type="entry name" value="(Trans)glycosidases"/>
    <property type="match status" value="1"/>
</dbReference>
<dbReference type="SUPFAM" id="SSF49417">
    <property type="entry name" value="p53-like transcription factors"/>
    <property type="match status" value="1"/>
</dbReference>
<feature type="domain" description="NDT80" evidence="9">
    <location>
        <begin position="730"/>
        <end position="999"/>
    </location>
</feature>
<dbReference type="GO" id="GO:0003700">
    <property type="term" value="F:DNA-binding transcription factor activity"/>
    <property type="evidence" value="ECO:0007669"/>
    <property type="project" value="UniProtKB-UniRule"/>
</dbReference>
<dbReference type="Pfam" id="PF05224">
    <property type="entry name" value="NDT80_PhoG"/>
    <property type="match status" value="1"/>
</dbReference>
<dbReference type="CDD" id="cd04301">
    <property type="entry name" value="NAT_SF"/>
    <property type="match status" value="1"/>
</dbReference>
<sequence length="1231" mass="135613">MGLAACRSRELTRSVSRAAAEELACMGVNWLVGPVFDVHSDTKPQPMGVRCFGEYPEIVAEQALESMLGYQEGGLLTCIKHFPGFGNLDFVGSPADIPNVSGTFDQLLSTSLVPFQTAIDNGTDSILVGACGMPDVNDAQIPYSCLSHAVVTGLLRRRMGFGGVILSDCLEIEALYEGVGVSQAAAMAINAGCDVIMLCQSHSNQAEAIQGIKTAIESGLLSKDHVQAAAGRVQRMKQRKLSWERTWNPGVEPFGHPSKGEEDSQQASSTSPTTPSKSVNIARHLNHRQKGYLEGESTFQELGVALAKRWRGKVVHTSYTASGISPLHERLVSEASAVVLLTADGVRNVYQYGFTKYIVSLCQGSQSQSPAAISTSGSPEKPCIVVAVSSPYDFMNDRQVTTYLCTYDLTGPPLDTLVRVLFGKLKATGLPPTARQTSPRSTVQRQLWLVEKFDFGRDALLLQEMFDQVRMAVSNTFSDPEAQYPSYCFETSHYQNTYQPLFEAEHFIVRNSSTQKIYGFCATYYNENLSRGIIAAIVVSTSHRGKGIGFSLHQYALHSLEQRRGIEIVQFGSEIPVIFPGIPNRLSTHQLGLRSWVRNRGWDVGNWKHHEFYTIRLANDWRPTTIPEKLAIDNGFLYDTVQPQDQEELHQHLLIQACFGAGPCIKYRARNGGGHDANILAVLNQRTRLVTMSELDFVENVEEDESSENGIVSDLGVIGTVQDGNGHTPDFLSFDAHDRFQSRTTSNESYLTFQPIPLSQSQSLKDLVDVSLSSNIKIQAYLRGRFTHNEEASLPSSHHENAVDIGNGTDDKDTIGLIFYRRNKFKVVGTISLPTAITSIRHGSSRSSGLTGLYAELDAIESLEGASVRLIHTSPKAKMTSTPSQLESSIDQSDSSRISTPRTAQVLPRVYLWQDKTDQDGKPSSNSTEDNSGLSIPIFWDKLQFRHATAKKRGTWQYFYLRVTVIAMLKDGTNHAISRSQSSAITVRGRSPQSFPAHVSKTMKTSSTTGRGQQKVTGNQETEWSNGSVNFQSTDYNSTFDSIPNNLLFYDFSDLGIWNNDLQWQDGDEEAAELSTLNGYLDRENVVNTSTKDTHNINHSNSLLIPSSETHLLPSVPNLGSIFNLPDSLSSLSANYSNPQNARDTPSSLFASFPLNDGIDEAGPSSLISPGSPENIGREITSSDKPNTIVEDESDFTDDERRTYSYEYIPLSINDWTVPVDAVYVSVKTYP</sequence>
<dbReference type="InterPro" id="IPR001764">
    <property type="entry name" value="Glyco_hydro_3_N"/>
</dbReference>
<dbReference type="EMBL" id="DF933811">
    <property type="protein sequence ID" value="GAM35096.1"/>
    <property type="molecule type" value="Genomic_DNA"/>
</dbReference>
<dbReference type="Gene3D" id="3.20.20.300">
    <property type="entry name" value="Glycoside hydrolase, family 3, N-terminal domain"/>
    <property type="match status" value="1"/>
</dbReference>
<dbReference type="GO" id="GO:0016747">
    <property type="term" value="F:acyltransferase activity, transferring groups other than amino-acyl groups"/>
    <property type="evidence" value="ECO:0007669"/>
    <property type="project" value="InterPro"/>
</dbReference>
<dbReference type="Pfam" id="PF00933">
    <property type="entry name" value="Glyco_hydro_3"/>
    <property type="match status" value="1"/>
</dbReference>
<dbReference type="InterPro" id="IPR036962">
    <property type="entry name" value="Glyco_hydro_3_N_sf"/>
</dbReference>
<dbReference type="AlphaFoldDB" id="A0A6V8H2N4"/>
<evidence type="ECO:0000256" key="1">
    <source>
        <dbReference type="ARBA" id="ARBA00005336"/>
    </source>
</evidence>
<dbReference type="InterPro" id="IPR024061">
    <property type="entry name" value="NDT80_DNA-bd_dom"/>
</dbReference>
<dbReference type="InterPro" id="IPR016181">
    <property type="entry name" value="Acyl_CoA_acyltransferase"/>
</dbReference>
<evidence type="ECO:0000256" key="3">
    <source>
        <dbReference type="ARBA" id="ARBA00023125"/>
    </source>
</evidence>
<accession>A0A6V8H2N4</accession>
<dbReference type="InterPro" id="IPR000182">
    <property type="entry name" value="GNAT_dom"/>
</dbReference>
<feature type="DNA-binding region" description="NDT80" evidence="7">
    <location>
        <begin position="730"/>
        <end position="999"/>
    </location>
</feature>
<dbReference type="Pfam" id="PF00583">
    <property type="entry name" value="Acetyltransf_1"/>
    <property type="match status" value="1"/>
</dbReference>
<feature type="region of interest" description="Disordered" evidence="8">
    <location>
        <begin position="1164"/>
        <end position="1191"/>
    </location>
</feature>
<dbReference type="InterPro" id="IPR008967">
    <property type="entry name" value="p53-like_TF_DNA-bd_sf"/>
</dbReference>
<keyword evidence="6" id="KW-0326">Glycosidase</keyword>
<dbReference type="PANTHER" id="PTHR30480">
    <property type="entry name" value="BETA-HEXOSAMINIDASE-RELATED"/>
    <property type="match status" value="1"/>
</dbReference>
<keyword evidence="5" id="KW-0119">Carbohydrate metabolism</keyword>
<reference evidence="11" key="1">
    <citation type="journal article" date="2015" name="Genome Announc.">
        <title>Draft genome sequence of Talaromyces cellulolyticus strain Y-94, a source of lignocellulosic biomass-degrading enzymes.</title>
        <authorList>
            <person name="Fujii T."/>
            <person name="Koike H."/>
            <person name="Sawayama S."/>
            <person name="Yano S."/>
            <person name="Inoue H."/>
        </authorList>
    </citation>
    <scope>NUCLEOTIDE SEQUENCE [LARGE SCALE GENOMIC DNA]</scope>
    <source>
        <strain evidence="11">Y-94</strain>
    </source>
</reference>
<dbReference type="Gene3D" id="3.40.50.1700">
    <property type="entry name" value="Glycoside hydrolase family 3 C-terminal domain"/>
    <property type="match status" value="1"/>
</dbReference>
<dbReference type="PROSITE" id="PS51517">
    <property type="entry name" value="NDT80"/>
    <property type="match status" value="1"/>
</dbReference>
<evidence type="ECO:0000313" key="11">
    <source>
        <dbReference type="Proteomes" id="UP000053095"/>
    </source>
</evidence>
<evidence type="ECO:0000256" key="4">
    <source>
        <dbReference type="ARBA" id="ARBA00023180"/>
    </source>
</evidence>
<keyword evidence="11" id="KW-1185">Reference proteome</keyword>
<evidence type="ECO:0000313" key="10">
    <source>
        <dbReference type="EMBL" id="GAM35096.1"/>
    </source>
</evidence>
<feature type="region of interest" description="Disordered" evidence="8">
    <location>
        <begin position="980"/>
        <end position="1028"/>
    </location>
</feature>
<dbReference type="InterPro" id="IPR037141">
    <property type="entry name" value="NDT80_DNA-bd_dom_sf"/>
</dbReference>
<dbReference type="Gene3D" id="2.60.40.1390">
    <property type="entry name" value="NDT80 DNA-binding domain"/>
    <property type="match status" value="1"/>
</dbReference>
<gene>
    <name evidence="10" type="ORF">TCE0_015f03129</name>
</gene>
<dbReference type="InterPro" id="IPR017853">
    <property type="entry name" value="GH"/>
</dbReference>
<evidence type="ECO:0000259" key="9">
    <source>
        <dbReference type="PROSITE" id="PS51517"/>
    </source>
</evidence>
<protein>
    <recommendedName>
        <fullName evidence="9">NDT80 domain-containing protein</fullName>
    </recommendedName>
</protein>